<name>A0ABT5KG10_9BURK</name>
<comment type="caution">
    <text evidence="2">The sequence shown here is derived from an EMBL/GenBank/DDBJ whole genome shotgun (WGS) entry which is preliminary data.</text>
</comment>
<proteinExistence type="predicted"/>
<dbReference type="SUPFAM" id="SSF53850">
    <property type="entry name" value="Periplasmic binding protein-like II"/>
    <property type="match status" value="1"/>
</dbReference>
<dbReference type="Proteomes" id="UP001221189">
    <property type="component" value="Unassembled WGS sequence"/>
</dbReference>
<dbReference type="Pfam" id="PF00497">
    <property type="entry name" value="SBP_bac_3"/>
    <property type="match status" value="1"/>
</dbReference>
<feature type="domain" description="Solute-binding protein family 3/N-terminal" evidence="1">
    <location>
        <begin position="51"/>
        <end position="270"/>
    </location>
</feature>
<sequence length="276" mass="30540">MPFRSSFADSSLPAKRRSVRRDCLRVLLLGAGSLGLWARALSQTAGIKVLMEELPPYSYTDVEGRPAGYALELAQELLARAKMPASFEFNSWARVLLRSSSEAQVLVPAIVRLAEREAQFHWLGQIATRRGTLFKLKSRSDIKLDRLDKFKAAGGLRIGVVKNDVSERELIALGLDTGQSLDRSADHISLLRRFFAGRTDLLALNASLAPALLKQYGFDPGLIEPVLQFSESRPSIALSLATDEATRQRLQQSWDTMRRDGTVAAIAARYPSITLE</sequence>
<reference evidence="2 3" key="1">
    <citation type="submission" date="2022-10" db="EMBL/GenBank/DDBJ databases">
        <title>Paucibacter sp. hw1 Genome sequencing.</title>
        <authorList>
            <person name="Park S."/>
        </authorList>
    </citation>
    <scope>NUCLEOTIDE SEQUENCE [LARGE SCALE GENOMIC DNA]</scope>
    <source>
        <strain evidence="3">hw1</strain>
    </source>
</reference>
<protein>
    <submittedName>
        <fullName evidence="2">Transporter substrate-binding domain-containing protein</fullName>
    </submittedName>
</protein>
<evidence type="ECO:0000259" key="1">
    <source>
        <dbReference type="Pfam" id="PF00497"/>
    </source>
</evidence>
<dbReference type="RefSeq" id="WP_273600680.1">
    <property type="nucleotide sequence ID" value="NZ_JAQQXT010000007.1"/>
</dbReference>
<evidence type="ECO:0000313" key="3">
    <source>
        <dbReference type="Proteomes" id="UP001221189"/>
    </source>
</evidence>
<dbReference type="PANTHER" id="PTHR38834">
    <property type="entry name" value="PERIPLASMIC SUBSTRATE BINDING PROTEIN FAMILY 3"/>
    <property type="match status" value="1"/>
</dbReference>
<dbReference type="EMBL" id="JAQQXT010000007">
    <property type="protein sequence ID" value="MDC8772489.1"/>
    <property type="molecule type" value="Genomic_DNA"/>
</dbReference>
<dbReference type="InterPro" id="IPR001638">
    <property type="entry name" value="Solute-binding_3/MltF_N"/>
</dbReference>
<organism evidence="2 3">
    <name type="scientific">Roseateles albus</name>
    <dbReference type="NCBI Taxonomy" id="2987525"/>
    <lineage>
        <taxon>Bacteria</taxon>
        <taxon>Pseudomonadati</taxon>
        <taxon>Pseudomonadota</taxon>
        <taxon>Betaproteobacteria</taxon>
        <taxon>Burkholderiales</taxon>
        <taxon>Sphaerotilaceae</taxon>
        <taxon>Roseateles</taxon>
    </lineage>
</organism>
<dbReference type="Gene3D" id="3.40.190.10">
    <property type="entry name" value="Periplasmic binding protein-like II"/>
    <property type="match status" value="2"/>
</dbReference>
<evidence type="ECO:0000313" key="2">
    <source>
        <dbReference type="EMBL" id="MDC8772489.1"/>
    </source>
</evidence>
<accession>A0ABT5KG10</accession>
<dbReference type="PANTHER" id="PTHR38834:SF3">
    <property type="entry name" value="SOLUTE-BINDING PROTEIN FAMILY 3_N-TERMINAL DOMAIN-CONTAINING PROTEIN"/>
    <property type="match status" value="1"/>
</dbReference>
<gene>
    <name evidence="2" type="ORF">PRZ03_12980</name>
</gene>
<keyword evidence="3" id="KW-1185">Reference proteome</keyword>